<reference evidence="10 11" key="1">
    <citation type="submission" date="2013-11" db="EMBL/GenBank/DDBJ databases">
        <title>Genome sequencing of Stegodyphus mimosarum.</title>
        <authorList>
            <person name="Bechsgaard J."/>
        </authorList>
    </citation>
    <scope>NUCLEOTIDE SEQUENCE [LARGE SCALE GENOMIC DNA]</scope>
</reference>
<evidence type="ECO:0000256" key="6">
    <source>
        <dbReference type="ARBA" id="ARBA00023069"/>
    </source>
</evidence>
<keyword evidence="5" id="KW-0970">Cilium biogenesis/degradation</keyword>
<evidence type="ECO:0000256" key="7">
    <source>
        <dbReference type="ARBA" id="ARBA00023212"/>
    </source>
</evidence>
<dbReference type="Pfam" id="PF23145">
    <property type="entry name" value="Zf_2nd_IFT121"/>
    <property type="match status" value="1"/>
</dbReference>
<protein>
    <submittedName>
        <fullName evidence="10">WD repeat-containing protein 19</fullName>
    </submittedName>
</protein>
<evidence type="ECO:0000256" key="3">
    <source>
        <dbReference type="ARBA" id="ARBA00022574"/>
    </source>
</evidence>
<name>A0A087U0W8_STEMI</name>
<dbReference type="Proteomes" id="UP000054359">
    <property type="component" value="Unassembled WGS sequence"/>
</dbReference>
<evidence type="ECO:0000256" key="8">
    <source>
        <dbReference type="ARBA" id="ARBA00023273"/>
    </source>
</evidence>
<keyword evidence="7" id="KW-0206">Cytoskeleton</keyword>
<accession>A0A087U0W8</accession>
<keyword evidence="2" id="KW-0963">Cytoplasm</keyword>
<dbReference type="GO" id="GO:0060271">
    <property type="term" value="P:cilium assembly"/>
    <property type="evidence" value="ECO:0007669"/>
    <property type="project" value="TreeGrafter"/>
</dbReference>
<dbReference type="InterPro" id="IPR040379">
    <property type="entry name" value="WDR19/dyf-2"/>
</dbReference>
<dbReference type="OrthoDB" id="10250638at2759"/>
<sequence>MVARFFQSYNDNPSAIKFLVLSYCKSEALVLAQETHNMDVFAEAIGENGDPEDYINIAVYYEDKQNLLLAGKYCILAHRYKKAIKLLLEVSGQDEDESIKLAIEAAGRARDEHLTRQLINHIMGETDGAVKDLRHLYNLYLTLGQIKEAARTAVIMASAEQNSGTYKNARLLLLGMYQKLKEQGMKIPAEMSNSLMLLHSYSLGKLHMLRGDHMKSARMLIRVCDNINRFPRHDVQILTTAVFECQKAGLHKSAYKTAVILMRPKHRSKIEAKYKKKIETIVRKSLKAQDVEEAKTPCPYCGENLLQTSLYCEHCRYNVPYCIITGNHIISGDLTLCPQCHFPALFSEFSKSLSVDKTCPMCLAEVSVDELKQVEYIPPENFDDELPSNSQGKVN</sequence>
<evidence type="ECO:0000259" key="9">
    <source>
        <dbReference type="Pfam" id="PF23145"/>
    </source>
</evidence>
<dbReference type="GO" id="GO:0035721">
    <property type="term" value="P:intraciliary retrograde transport"/>
    <property type="evidence" value="ECO:0007669"/>
    <property type="project" value="InterPro"/>
</dbReference>
<comment type="subcellular location">
    <subcellularLocation>
        <location evidence="1">Cytoplasm</location>
        <location evidence="1">Cytoskeleton</location>
        <location evidence="1">Cilium basal body</location>
    </subcellularLocation>
</comment>
<evidence type="ECO:0000313" key="11">
    <source>
        <dbReference type="Proteomes" id="UP000054359"/>
    </source>
</evidence>
<keyword evidence="3" id="KW-0853">WD repeat</keyword>
<dbReference type="PANTHER" id="PTHR14920:SF0">
    <property type="entry name" value="WD REPEAT DOMAIN 19"/>
    <property type="match status" value="1"/>
</dbReference>
<organism evidence="10 11">
    <name type="scientific">Stegodyphus mimosarum</name>
    <name type="common">African social velvet spider</name>
    <dbReference type="NCBI Taxonomy" id="407821"/>
    <lineage>
        <taxon>Eukaryota</taxon>
        <taxon>Metazoa</taxon>
        <taxon>Ecdysozoa</taxon>
        <taxon>Arthropoda</taxon>
        <taxon>Chelicerata</taxon>
        <taxon>Arachnida</taxon>
        <taxon>Araneae</taxon>
        <taxon>Araneomorphae</taxon>
        <taxon>Entelegynae</taxon>
        <taxon>Eresoidea</taxon>
        <taxon>Eresidae</taxon>
        <taxon>Stegodyphus</taxon>
    </lineage>
</organism>
<keyword evidence="11" id="KW-1185">Reference proteome</keyword>
<gene>
    <name evidence="10" type="ORF">X975_21730</name>
</gene>
<evidence type="ECO:0000256" key="1">
    <source>
        <dbReference type="ARBA" id="ARBA00004120"/>
    </source>
</evidence>
<dbReference type="STRING" id="407821.A0A087U0W8"/>
<keyword evidence="6" id="KW-0969">Cilium</keyword>
<dbReference type="AlphaFoldDB" id="A0A087U0W8"/>
<evidence type="ECO:0000256" key="5">
    <source>
        <dbReference type="ARBA" id="ARBA00022794"/>
    </source>
</evidence>
<evidence type="ECO:0000256" key="4">
    <source>
        <dbReference type="ARBA" id="ARBA00022737"/>
    </source>
</evidence>
<feature type="domain" description="IFT121-like zinc finger" evidence="9">
    <location>
        <begin position="320"/>
        <end position="366"/>
    </location>
</feature>
<evidence type="ECO:0000256" key="2">
    <source>
        <dbReference type="ARBA" id="ARBA00022490"/>
    </source>
</evidence>
<dbReference type="GO" id="GO:0005929">
    <property type="term" value="C:cilium"/>
    <property type="evidence" value="ECO:0007669"/>
    <property type="project" value="TreeGrafter"/>
</dbReference>
<proteinExistence type="predicted"/>
<dbReference type="PANTHER" id="PTHR14920">
    <property type="entry name" value="OSMOTIC AVOIDANCE ABNORMAL PROTEIN 1/WD REPEAT MEMBRANE PROTEIN"/>
    <property type="match status" value="1"/>
</dbReference>
<keyword evidence="8" id="KW-0966">Cell projection</keyword>
<keyword evidence="4" id="KW-0677">Repeat</keyword>
<dbReference type="EMBL" id="KK117628">
    <property type="protein sequence ID" value="KFM71007.1"/>
    <property type="molecule type" value="Genomic_DNA"/>
</dbReference>
<dbReference type="GO" id="GO:0030991">
    <property type="term" value="C:intraciliary transport particle A"/>
    <property type="evidence" value="ECO:0007669"/>
    <property type="project" value="TreeGrafter"/>
</dbReference>
<feature type="non-terminal residue" evidence="10">
    <location>
        <position position="395"/>
    </location>
</feature>
<dbReference type="InterPro" id="IPR056170">
    <property type="entry name" value="Znf_IFT121-like"/>
</dbReference>
<evidence type="ECO:0000313" key="10">
    <source>
        <dbReference type="EMBL" id="KFM71007.1"/>
    </source>
</evidence>